<gene>
    <name evidence="2" type="ORF">B0H67DRAFT_489159</name>
</gene>
<feature type="compositionally biased region" description="Pro residues" evidence="1">
    <location>
        <begin position="310"/>
        <end position="325"/>
    </location>
</feature>
<feature type="non-terminal residue" evidence="2">
    <location>
        <position position="1"/>
    </location>
</feature>
<accession>A0AA40AHI8</accession>
<comment type="caution">
    <text evidence="2">The sequence shown here is derived from an EMBL/GenBank/DDBJ whole genome shotgun (WGS) entry which is preliminary data.</text>
</comment>
<proteinExistence type="predicted"/>
<dbReference type="Proteomes" id="UP001172102">
    <property type="component" value="Unassembled WGS sequence"/>
</dbReference>
<dbReference type="EMBL" id="JAUKUA010000004">
    <property type="protein sequence ID" value="KAK0715929.1"/>
    <property type="molecule type" value="Genomic_DNA"/>
</dbReference>
<evidence type="ECO:0000313" key="2">
    <source>
        <dbReference type="EMBL" id="KAK0715929.1"/>
    </source>
</evidence>
<dbReference type="AlphaFoldDB" id="A0AA40AHI8"/>
<feature type="region of interest" description="Disordered" evidence="1">
    <location>
        <begin position="309"/>
        <end position="347"/>
    </location>
</feature>
<evidence type="ECO:0000256" key="1">
    <source>
        <dbReference type="SAM" id="MobiDB-lite"/>
    </source>
</evidence>
<reference evidence="2" key="1">
    <citation type="submission" date="2023-06" db="EMBL/GenBank/DDBJ databases">
        <title>Genome-scale phylogeny and comparative genomics of the fungal order Sordariales.</title>
        <authorList>
            <consortium name="Lawrence Berkeley National Laboratory"/>
            <person name="Hensen N."/>
            <person name="Bonometti L."/>
            <person name="Westerberg I."/>
            <person name="Brannstrom I.O."/>
            <person name="Guillou S."/>
            <person name="Cros-Aarteil S."/>
            <person name="Calhoun S."/>
            <person name="Haridas S."/>
            <person name="Kuo A."/>
            <person name="Mondo S."/>
            <person name="Pangilinan J."/>
            <person name="Riley R."/>
            <person name="Labutti K."/>
            <person name="Andreopoulos B."/>
            <person name="Lipzen A."/>
            <person name="Chen C."/>
            <person name="Yanf M."/>
            <person name="Daum C."/>
            <person name="Ng V."/>
            <person name="Clum A."/>
            <person name="Steindorff A."/>
            <person name="Ohm R."/>
            <person name="Martin F."/>
            <person name="Silar P."/>
            <person name="Natvig D."/>
            <person name="Lalanne C."/>
            <person name="Gautier V."/>
            <person name="Ament-Velasquez S.L."/>
            <person name="Kruys A."/>
            <person name="Hutchinson M.I."/>
            <person name="Powell A.J."/>
            <person name="Barry K."/>
            <person name="Miller A.N."/>
            <person name="Grigoriev I.V."/>
            <person name="Debuchy R."/>
            <person name="Gladieux P."/>
            <person name="Thoren M.H."/>
            <person name="Johannesson H."/>
        </authorList>
    </citation>
    <scope>NUCLEOTIDE SEQUENCE</scope>
    <source>
        <strain evidence="2">SMH4607-1</strain>
    </source>
</reference>
<evidence type="ECO:0000313" key="3">
    <source>
        <dbReference type="Proteomes" id="UP001172102"/>
    </source>
</evidence>
<keyword evidence="3" id="KW-1185">Reference proteome</keyword>
<organism evidence="2 3">
    <name type="scientific">Lasiosphaeris hirsuta</name>
    <dbReference type="NCBI Taxonomy" id="260670"/>
    <lineage>
        <taxon>Eukaryota</taxon>
        <taxon>Fungi</taxon>
        <taxon>Dikarya</taxon>
        <taxon>Ascomycota</taxon>
        <taxon>Pezizomycotina</taxon>
        <taxon>Sordariomycetes</taxon>
        <taxon>Sordariomycetidae</taxon>
        <taxon>Sordariales</taxon>
        <taxon>Lasiosphaeriaceae</taxon>
        <taxon>Lasiosphaeris</taxon>
    </lineage>
</organism>
<sequence>GAASASLTVKGDVGDTISNYTTSVMSEVLNVTEVVFDAVGDTVLNFLADVVTLEAFEDGHDIEFPTLDVDFDLDLKPLPGVSVKFQFEDGFELYMLLNTKLGAGATYTLNLYGSKSPLGVAIGSDITAGVAVVIDLILDVGTAIDMSSGFHLKLDKGVGFELNMFSQNVSNVAFPGGQFEFLPVSIVSSGVVLKGILRVGLKLGLELDAGGIAPVLDNTIFNMEAGIVAEVFANVAEFMTNVTGPAPAPDNSKPATNPCDLNVVEAYQFALGAAAGATVAVGFQTWGPIASESTPLFYTTLASGCAVRKPLPPTAPPAPPGPTTPSPTSAATSTSGGGGGLFGRQPSLTTTTITTTVIFTGESCKSSGLINCPASLQVSSTYKSTMTLITALPSGAKPTFPITKVASVESPVAFGSAVQKMVSSSGVPTSFVPGPTGAAKVVKGWLEGSTGALGNKVLLGLVVGLGVPLLAGIV</sequence>
<protein>
    <submittedName>
        <fullName evidence="2">Uncharacterized protein</fullName>
    </submittedName>
</protein>
<name>A0AA40AHI8_9PEZI</name>